<comment type="caution">
    <text evidence="5">The sequence shown here is derived from an EMBL/GenBank/DDBJ whole genome shotgun (WGS) entry which is preliminary data.</text>
</comment>
<dbReference type="SUPFAM" id="SSF46689">
    <property type="entry name" value="Homeodomain-like"/>
    <property type="match status" value="1"/>
</dbReference>
<dbReference type="EMBL" id="BMMW01000001">
    <property type="protein sequence ID" value="GGK44390.1"/>
    <property type="molecule type" value="Genomic_DNA"/>
</dbReference>
<dbReference type="PROSITE" id="PS50977">
    <property type="entry name" value="HTH_TETR_2"/>
    <property type="match status" value="1"/>
</dbReference>
<dbReference type="GO" id="GO:0000976">
    <property type="term" value="F:transcription cis-regulatory region binding"/>
    <property type="evidence" value="ECO:0007669"/>
    <property type="project" value="TreeGrafter"/>
</dbReference>
<accession>A0A917V5W5</accession>
<dbReference type="PRINTS" id="PR00455">
    <property type="entry name" value="HTHTETR"/>
</dbReference>
<name>A0A917V5W5_9NOCA</name>
<protein>
    <submittedName>
        <fullName evidence="5">TetR family transcriptional regulator</fullName>
    </submittedName>
</protein>
<feature type="region of interest" description="Disordered" evidence="3">
    <location>
        <begin position="1"/>
        <end position="29"/>
    </location>
</feature>
<organism evidence="5 6">
    <name type="scientific">Nocardia camponoti</name>
    <dbReference type="NCBI Taxonomy" id="1616106"/>
    <lineage>
        <taxon>Bacteria</taxon>
        <taxon>Bacillati</taxon>
        <taxon>Actinomycetota</taxon>
        <taxon>Actinomycetes</taxon>
        <taxon>Mycobacteriales</taxon>
        <taxon>Nocardiaceae</taxon>
        <taxon>Nocardia</taxon>
    </lineage>
</organism>
<reference evidence="5" key="2">
    <citation type="submission" date="2020-09" db="EMBL/GenBank/DDBJ databases">
        <authorList>
            <person name="Sun Q."/>
            <person name="Zhou Y."/>
        </authorList>
    </citation>
    <scope>NUCLEOTIDE SEQUENCE</scope>
    <source>
        <strain evidence="5">CGMCC 4.7278</strain>
    </source>
</reference>
<dbReference type="Proteomes" id="UP000612956">
    <property type="component" value="Unassembled WGS sequence"/>
</dbReference>
<gene>
    <name evidence="5" type="ORF">GCM10011591_14900</name>
</gene>
<dbReference type="RefSeq" id="WP_188828004.1">
    <property type="nucleotide sequence ID" value="NZ_BMMW01000001.1"/>
</dbReference>
<dbReference type="AlphaFoldDB" id="A0A917V5W5"/>
<dbReference type="PANTHER" id="PTHR30055:SF209">
    <property type="entry name" value="POSSIBLE TRANSCRIPTIONAL REGULATORY PROTEIN (PROBABLY TETR-FAMILY)"/>
    <property type="match status" value="1"/>
</dbReference>
<dbReference type="InterPro" id="IPR050109">
    <property type="entry name" value="HTH-type_TetR-like_transc_reg"/>
</dbReference>
<dbReference type="GO" id="GO:0003700">
    <property type="term" value="F:DNA-binding transcription factor activity"/>
    <property type="evidence" value="ECO:0007669"/>
    <property type="project" value="TreeGrafter"/>
</dbReference>
<evidence type="ECO:0000256" key="1">
    <source>
        <dbReference type="ARBA" id="ARBA00023125"/>
    </source>
</evidence>
<dbReference type="InterPro" id="IPR001647">
    <property type="entry name" value="HTH_TetR"/>
</dbReference>
<dbReference type="PANTHER" id="PTHR30055">
    <property type="entry name" value="HTH-TYPE TRANSCRIPTIONAL REGULATOR RUTR"/>
    <property type="match status" value="1"/>
</dbReference>
<dbReference type="InterPro" id="IPR009057">
    <property type="entry name" value="Homeodomain-like_sf"/>
</dbReference>
<feature type="DNA-binding region" description="H-T-H motif" evidence="2">
    <location>
        <begin position="55"/>
        <end position="74"/>
    </location>
</feature>
<feature type="domain" description="HTH tetR-type" evidence="4">
    <location>
        <begin position="32"/>
        <end position="92"/>
    </location>
</feature>
<evidence type="ECO:0000313" key="5">
    <source>
        <dbReference type="EMBL" id="GGK44390.1"/>
    </source>
</evidence>
<proteinExistence type="predicted"/>
<evidence type="ECO:0000259" key="4">
    <source>
        <dbReference type="PROSITE" id="PS50977"/>
    </source>
</evidence>
<dbReference type="Pfam" id="PF00440">
    <property type="entry name" value="TetR_N"/>
    <property type="match status" value="1"/>
</dbReference>
<keyword evidence="6" id="KW-1185">Reference proteome</keyword>
<reference evidence="5" key="1">
    <citation type="journal article" date="2014" name="Int. J. Syst. Evol. Microbiol.">
        <title>Complete genome sequence of Corynebacterium casei LMG S-19264T (=DSM 44701T), isolated from a smear-ripened cheese.</title>
        <authorList>
            <consortium name="US DOE Joint Genome Institute (JGI-PGF)"/>
            <person name="Walter F."/>
            <person name="Albersmeier A."/>
            <person name="Kalinowski J."/>
            <person name="Ruckert C."/>
        </authorList>
    </citation>
    <scope>NUCLEOTIDE SEQUENCE</scope>
    <source>
        <strain evidence="5">CGMCC 4.7278</strain>
    </source>
</reference>
<dbReference type="Gene3D" id="1.10.357.10">
    <property type="entry name" value="Tetracycline Repressor, domain 2"/>
    <property type="match status" value="1"/>
</dbReference>
<evidence type="ECO:0000256" key="2">
    <source>
        <dbReference type="PROSITE-ProRule" id="PRU00335"/>
    </source>
</evidence>
<evidence type="ECO:0000256" key="3">
    <source>
        <dbReference type="SAM" id="MobiDB-lite"/>
    </source>
</evidence>
<sequence>MSSVSYPTPDGASRGRLLPVGQPASTPRADAARNRALLLDAAQELVRESGVDALTMDALAKRAGVGKGTVFRRFGNRTGLMFALLDHSEQQFQSGFLFGPPPLGPGASPLDRLIAFGRARLRDIAVEGTLHRAAESNGGWLGSRPYEFHKAHVVHLLRSAGVRTQLAPLADVLLGALSAELVMHQTDAQGFTLDQVGDNFEWLVRRVVAPVAAVE</sequence>
<evidence type="ECO:0000313" key="6">
    <source>
        <dbReference type="Proteomes" id="UP000612956"/>
    </source>
</evidence>
<keyword evidence="1 2" id="KW-0238">DNA-binding</keyword>